<feature type="transmembrane region" description="Helical" evidence="1">
    <location>
        <begin position="28"/>
        <end position="50"/>
    </location>
</feature>
<dbReference type="Pfam" id="PF04892">
    <property type="entry name" value="VanZ"/>
    <property type="match status" value="1"/>
</dbReference>
<feature type="domain" description="VanZ-like" evidence="2">
    <location>
        <begin position="59"/>
        <end position="127"/>
    </location>
</feature>
<dbReference type="PANTHER" id="PTHR28008:SF1">
    <property type="entry name" value="DOMAIN PROTEIN, PUTATIVE (AFU_ORTHOLOGUE AFUA_3G10980)-RELATED"/>
    <property type="match status" value="1"/>
</dbReference>
<feature type="transmembrane region" description="Helical" evidence="1">
    <location>
        <begin position="113"/>
        <end position="135"/>
    </location>
</feature>
<keyword evidence="1" id="KW-1133">Transmembrane helix</keyword>
<evidence type="ECO:0000256" key="1">
    <source>
        <dbReference type="SAM" id="Phobius"/>
    </source>
</evidence>
<dbReference type="NCBIfam" id="NF037970">
    <property type="entry name" value="vanZ_1"/>
    <property type="match status" value="1"/>
</dbReference>
<sequence>MREIRRLFCQNKGTGMNDPTRNPYRYAALWRGLGWIMVAAVVVLSLVPQLPKAPSLMGWDKAQHFLAYAVLTAWFCQAYSRHWRWPAFFVALGALLELLQGFTGIRTTDPFDILANSIGVSIGLGLSFTPLASGLRRFDDLVSRCLETPSE</sequence>
<dbReference type="EMBL" id="OX458332">
    <property type="protein sequence ID" value="CAI8877703.1"/>
    <property type="molecule type" value="Genomic_DNA"/>
</dbReference>
<dbReference type="InterPro" id="IPR006976">
    <property type="entry name" value="VanZ-like"/>
</dbReference>
<keyword evidence="1" id="KW-0472">Membrane</keyword>
<organism evidence="3 4">
    <name type="scientific">Methylococcus capsulatus</name>
    <dbReference type="NCBI Taxonomy" id="414"/>
    <lineage>
        <taxon>Bacteria</taxon>
        <taxon>Pseudomonadati</taxon>
        <taxon>Pseudomonadota</taxon>
        <taxon>Gammaproteobacteria</taxon>
        <taxon>Methylococcales</taxon>
        <taxon>Methylococcaceae</taxon>
        <taxon>Methylococcus</taxon>
    </lineage>
</organism>
<feature type="transmembrane region" description="Helical" evidence="1">
    <location>
        <begin position="62"/>
        <end position="80"/>
    </location>
</feature>
<protein>
    <submittedName>
        <fullName evidence="3">VanZ domain-containing protein</fullName>
    </submittedName>
</protein>
<name>A0AA35Y232_METCP</name>
<proteinExistence type="predicted"/>
<reference evidence="3" key="1">
    <citation type="submission" date="2023-03" db="EMBL/GenBank/DDBJ databases">
        <authorList>
            <person name="Pearce D."/>
        </authorList>
    </citation>
    <scope>NUCLEOTIDE SEQUENCE</scope>
    <source>
        <strain evidence="3">Mc</strain>
    </source>
</reference>
<keyword evidence="1" id="KW-0812">Transmembrane</keyword>
<evidence type="ECO:0000259" key="2">
    <source>
        <dbReference type="Pfam" id="PF04892"/>
    </source>
</evidence>
<gene>
    <name evidence="3" type="ORF">MCNOR_3000</name>
</gene>
<dbReference type="PANTHER" id="PTHR28008">
    <property type="entry name" value="DOMAIN PROTEIN, PUTATIVE (AFU_ORTHOLOGUE AFUA_3G10980)-RELATED"/>
    <property type="match status" value="1"/>
</dbReference>
<evidence type="ECO:0000313" key="4">
    <source>
        <dbReference type="Proteomes" id="UP001158598"/>
    </source>
</evidence>
<accession>A0AA35Y232</accession>
<evidence type="ECO:0000313" key="3">
    <source>
        <dbReference type="EMBL" id="CAI8877703.1"/>
    </source>
</evidence>
<feature type="transmembrane region" description="Helical" evidence="1">
    <location>
        <begin position="87"/>
        <end position="107"/>
    </location>
</feature>
<dbReference type="Proteomes" id="UP001158598">
    <property type="component" value="Chromosome"/>
</dbReference>
<dbReference type="AlphaFoldDB" id="A0AA35Y232"/>